<feature type="compositionally biased region" description="Basic and acidic residues" evidence="1">
    <location>
        <begin position="267"/>
        <end position="285"/>
    </location>
</feature>
<evidence type="ECO:0000313" key="3">
    <source>
        <dbReference type="Proteomes" id="UP001281761"/>
    </source>
</evidence>
<dbReference type="Proteomes" id="UP001281761">
    <property type="component" value="Unassembled WGS sequence"/>
</dbReference>
<reference evidence="2 3" key="1">
    <citation type="journal article" date="2022" name="bioRxiv">
        <title>Genomics of Preaxostyla Flagellates Illuminates Evolutionary Transitions and the Path Towards Mitochondrial Loss.</title>
        <authorList>
            <person name="Novak L.V.F."/>
            <person name="Treitli S.C."/>
            <person name="Pyrih J."/>
            <person name="Halakuc P."/>
            <person name="Pipaliya S.V."/>
            <person name="Vacek V."/>
            <person name="Brzon O."/>
            <person name="Soukal P."/>
            <person name="Eme L."/>
            <person name="Dacks J.B."/>
            <person name="Karnkowska A."/>
            <person name="Elias M."/>
            <person name="Hampl V."/>
        </authorList>
    </citation>
    <scope>NUCLEOTIDE SEQUENCE [LARGE SCALE GENOMIC DNA]</scope>
    <source>
        <strain evidence="2">NAU3</strain>
        <tissue evidence="2">Gut</tissue>
    </source>
</reference>
<gene>
    <name evidence="2" type="ORF">BLNAU_9066</name>
</gene>
<comment type="caution">
    <text evidence="2">The sequence shown here is derived from an EMBL/GenBank/DDBJ whole genome shotgun (WGS) entry which is preliminary data.</text>
</comment>
<name>A0ABQ9XWQ4_9EUKA</name>
<feature type="region of interest" description="Disordered" evidence="1">
    <location>
        <begin position="265"/>
        <end position="292"/>
    </location>
</feature>
<protein>
    <submittedName>
        <fullName evidence="2">Uncharacterized protein</fullName>
    </submittedName>
</protein>
<keyword evidence="3" id="KW-1185">Reference proteome</keyword>
<organism evidence="2 3">
    <name type="scientific">Blattamonas nauphoetae</name>
    <dbReference type="NCBI Taxonomy" id="2049346"/>
    <lineage>
        <taxon>Eukaryota</taxon>
        <taxon>Metamonada</taxon>
        <taxon>Preaxostyla</taxon>
        <taxon>Oxymonadida</taxon>
        <taxon>Blattamonas</taxon>
    </lineage>
</organism>
<proteinExistence type="predicted"/>
<dbReference type="EMBL" id="JARBJD010000061">
    <property type="protein sequence ID" value="KAK2955906.1"/>
    <property type="molecule type" value="Genomic_DNA"/>
</dbReference>
<sequence length="739" mass="84945">MEEFVRGNNEFPWTRLMEWFIEAAIGVELFRKHDRSAPPLSFENIRIDGSATILIDPSSTEREPQSISGSLASDFSTISSFFLDIHRTLDQKKQLILPLDDINEALVYSHIMVALLEHFVASGDLTLHDSSPQDYSQYFLDLCDGVLESNPGIELYLNTHLAHLFCRSVLYPFNRDSFVLTPHSFLRGSDVERSEQLLNAVDEVKEIHSLEVVRNLHFDWKEWVTMMEMVEKGVTALTDLSFLQSRCFRPTLEVLQVNHQLRATPPRIEESSRAESSSEDRRSELSHPPFVFNSSIHTTSTISSDTQLPSQFFSSSSDAQILSSPQPHQLHQHPLRQASSIHSLEILTVLHTLLSRPQIKSFPYVLRRDITPEKELEIWYANSRTPVSLNETFGPSVFNETNDKKLMQTLTRCWEVIRSTKSTQCIDDQDSFLTLVIAGVNHSSQMIAVVCANLFLKIINFLPVLDPRADQFRTLRNAFRDGTQVEQRTLLNLWRTWFDPQIKGRTGPSMRVDDFTFNVFLAADMTDTPLFDDACFHFEKNHRVMDRLAGQPGPWSNEIQSKLTFTISHIFFAEMLSIFHGYCFPSELTESIVIDLNHVPGKLAFQIHPMFHLNYTSIAPKHRLSFFPMDLIFERCLRENPDVFFGGHPDLTICSVRKFIYTPVIGLHSLLVRSIPISFNEHTLAVFLNNLESKRNEMKASSGCEELGLVHHHFRTPSNHRWLSKHFRGHNLNCTRMRV</sequence>
<evidence type="ECO:0000256" key="1">
    <source>
        <dbReference type="SAM" id="MobiDB-lite"/>
    </source>
</evidence>
<accession>A0ABQ9XWQ4</accession>
<evidence type="ECO:0000313" key="2">
    <source>
        <dbReference type="EMBL" id="KAK2955906.1"/>
    </source>
</evidence>